<dbReference type="RefSeq" id="WP_156635686.1">
    <property type="nucleotide sequence ID" value="NZ_CACRTL010000029.1"/>
</dbReference>
<dbReference type="EMBL" id="CACRTL010000029">
    <property type="protein sequence ID" value="VYU10981.1"/>
    <property type="molecule type" value="Genomic_DNA"/>
</dbReference>
<dbReference type="AlphaFoldDB" id="A0A6N3C8X4"/>
<proteinExistence type="predicted"/>
<gene>
    <name evidence="1" type="ORF">CRLFYP8_02973</name>
</gene>
<sequence length="56" mass="6444">MKIKKLKIDDVISLSGCDWKAIDSYITYETGMFYKDRLKLMNLKTGETIDCANSFS</sequence>
<name>A0A6N3C8X4_9FIRM</name>
<reference evidence="1" key="1">
    <citation type="submission" date="2019-11" db="EMBL/GenBank/DDBJ databases">
        <authorList>
            <person name="Feng L."/>
        </authorList>
    </citation>
    <scope>NUCLEOTIDE SEQUENCE</scope>
    <source>
        <strain evidence="1">CramosumLFYP8</strain>
    </source>
</reference>
<protein>
    <submittedName>
        <fullName evidence="1">Uncharacterized protein</fullName>
    </submittedName>
</protein>
<accession>A0A6N3C8X4</accession>
<organism evidence="1">
    <name type="scientific">Thomasclavelia ramosa</name>
    <dbReference type="NCBI Taxonomy" id="1547"/>
    <lineage>
        <taxon>Bacteria</taxon>
        <taxon>Bacillati</taxon>
        <taxon>Bacillota</taxon>
        <taxon>Erysipelotrichia</taxon>
        <taxon>Erysipelotrichales</taxon>
        <taxon>Coprobacillaceae</taxon>
        <taxon>Thomasclavelia</taxon>
    </lineage>
</organism>
<evidence type="ECO:0000313" key="1">
    <source>
        <dbReference type="EMBL" id="VYU10981.1"/>
    </source>
</evidence>